<dbReference type="FunFam" id="3.40.50.360:FF:000001">
    <property type="entry name" value="NAD(P)H dehydrogenase (Quinone) FQR1-like"/>
    <property type="match status" value="1"/>
</dbReference>
<dbReference type="Proteomes" id="UP000278143">
    <property type="component" value="Unassembled WGS sequence"/>
</dbReference>
<dbReference type="InterPro" id="IPR008254">
    <property type="entry name" value="Flavodoxin/NO_synth"/>
</dbReference>
<dbReference type="NCBIfam" id="NF002999">
    <property type="entry name" value="PRK03767.1"/>
    <property type="match status" value="1"/>
</dbReference>
<dbReference type="PANTHER" id="PTHR30546">
    <property type="entry name" value="FLAVODOXIN-RELATED PROTEIN WRBA-RELATED"/>
    <property type="match status" value="1"/>
</dbReference>
<dbReference type="OrthoDB" id="504689at2759"/>
<gene>
    <name evidence="3" type="ORF">SYNPS1DRAFT_18938</name>
</gene>
<dbReference type="NCBIfam" id="TIGR01755">
    <property type="entry name" value="flav_wrbA"/>
    <property type="match status" value="1"/>
</dbReference>
<evidence type="ECO:0000313" key="4">
    <source>
        <dbReference type="Proteomes" id="UP000278143"/>
    </source>
</evidence>
<dbReference type="Pfam" id="PF03358">
    <property type="entry name" value="FMN_red"/>
    <property type="match status" value="1"/>
</dbReference>
<dbReference type="PANTHER" id="PTHR30546:SF23">
    <property type="entry name" value="FLAVOPROTEIN-LIKE PROTEIN YCP4-RELATED"/>
    <property type="match status" value="1"/>
</dbReference>
<evidence type="ECO:0000259" key="2">
    <source>
        <dbReference type="PROSITE" id="PS50902"/>
    </source>
</evidence>
<keyword evidence="4" id="KW-1185">Reference proteome</keyword>
<protein>
    <submittedName>
        <fullName evidence="3">Flavodoxin-like protein</fullName>
    </submittedName>
</protein>
<name>A0A4P9YU05_9FUNG</name>
<dbReference type="GO" id="GO:0016020">
    <property type="term" value="C:membrane"/>
    <property type="evidence" value="ECO:0007669"/>
    <property type="project" value="TreeGrafter"/>
</dbReference>
<dbReference type="GO" id="GO:0003955">
    <property type="term" value="F:NAD(P)H dehydrogenase (quinone) activity"/>
    <property type="evidence" value="ECO:0007669"/>
    <property type="project" value="InterPro"/>
</dbReference>
<evidence type="ECO:0000313" key="3">
    <source>
        <dbReference type="EMBL" id="RKP23228.1"/>
    </source>
</evidence>
<dbReference type="AlphaFoldDB" id="A0A4P9YU05"/>
<reference evidence="4" key="1">
    <citation type="journal article" date="2018" name="Nat. Microbiol.">
        <title>Leveraging single-cell genomics to expand the fungal tree of life.</title>
        <authorList>
            <person name="Ahrendt S.R."/>
            <person name="Quandt C.A."/>
            <person name="Ciobanu D."/>
            <person name="Clum A."/>
            <person name="Salamov A."/>
            <person name="Andreopoulos B."/>
            <person name="Cheng J.F."/>
            <person name="Woyke T."/>
            <person name="Pelin A."/>
            <person name="Henrissat B."/>
            <person name="Reynolds N.K."/>
            <person name="Benny G.L."/>
            <person name="Smith M.E."/>
            <person name="James T.Y."/>
            <person name="Grigoriev I.V."/>
        </authorList>
    </citation>
    <scope>NUCLEOTIDE SEQUENCE [LARGE SCALE GENOMIC DNA]</scope>
    <source>
        <strain evidence="4">Benny S71-1</strain>
    </source>
</reference>
<evidence type="ECO:0000256" key="1">
    <source>
        <dbReference type="ARBA" id="ARBA00006961"/>
    </source>
</evidence>
<dbReference type="EMBL" id="KZ991197">
    <property type="protein sequence ID" value="RKP23228.1"/>
    <property type="molecule type" value="Genomic_DNA"/>
</dbReference>
<accession>A0A4P9YU05</accession>
<dbReference type="InterPro" id="IPR010089">
    <property type="entry name" value="Flavoprotein_WrbA-like"/>
</dbReference>
<dbReference type="GO" id="GO:0010181">
    <property type="term" value="F:FMN binding"/>
    <property type="evidence" value="ECO:0007669"/>
    <property type="project" value="InterPro"/>
</dbReference>
<dbReference type="InterPro" id="IPR005025">
    <property type="entry name" value="FMN_Rdtase-like_dom"/>
</dbReference>
<dbReference type="PROSITE" id="PS50902">
    <property type="entry name" value="FLAVODOXIN_LIKE"/>
    <property type="match status" value="1"/>
</dbReference>
<organism evidence="3 4">
    <name type="scientific">Syncephalis pseudoplumigaleata</name>
    <dbReference type="NCBI Taxonomy" id="1712513"/>
    <lineage>
        <taxon>Eukaryota</taxon>
        <taxon>Fungi</taxon>
        <taxon>Fungi incertae sedis</taxon>
        <taxon>Zoopagomycota</taxon>
        <taxon>Zoopagomycotina</taxon>
        <taxon>Zoopagomycetes</taxon>
        <taxon>Zoopagales</taxon>
        <taxon>Piptocephalidaceae</taxon>
        <taxon>Syncephalis</taxon>
    </lineage>
</organism>
<comment type="similarity">
    <text evidence="1">Belongs to the WrbA family.</text>
</comment>
<dbReference type="SUPFAM" id="SSF52218">
    <property type="entry name" value="Flavoproteins"/>
    <property type="match status" value="1"/>
</dbReference>
<dbReference type="InterPro" id="IPR029039">
    <property type="entry name" value="Flavoprotein-like_sf"/>
</dbReference>
<dbReference type="Gene3D" id="3.40.50.360">
    <property type="match status" value="1"/>
</dbReference>
<proteinExistence type="inferred from homology"/>
<sequence>MTATATIYIVYYSTYGHIHKLAKALETGAQRVKDVDIKLFRVPETLSDEILAKIHAPPKPEEVPVIEQAGQLTDADGFLFGFPTRFGMAPAQFKAFLDSSGGIWAAGALRGKQAGLFTSSNTQHGGQETTALTTLPFLAHHGLQYVPFGYGHPALNATKEVSGGSPYGASAVAGIDGDSPTKTELEIAEAQGEYFAKQVLIRKLGEKAFAEQQ</sequence>
<feature type="domain" description="Flavodoxin-like" evidence="2">
    <location>
        <begin position="7"/>
        <end position="195"/>
    </location>
</feature>